<protein>
    <submittedName>
        <fullName evidence="1">Uncharacterized protein</fullName>
    </submittedName>
</protein>
<gene>
    <name evidence="1" type="ORF">RCL2_000966500</name>
</gene>
<accession>A0A8H3LB67</accession>
<reference evidence="1" key="1">
    <citation type="submission" date="2019-10" db="EMBL/GenBank/DDBJ databases">
        <title>Conservation and host-specific expression of non-tandemly repeated heterogenous ribosome RNA gene in arbuscular mycorrhizal fungi.</title>
        <authorList>
            <person name="Maeda T."/>
            <person name="Kobayashi Y."/>
            <person name="Nakagawa T."/>
            <person name="Ezawa T."/>
            <person name="Yamaguchi K."/>
            <person name="Bino T."/>
            <person name="Nishimoto Y."/>
            <person name="Shigenobu S."/>
            <person name="Kawaguchi M."/>
        </authorList>
    </citation>
    <scope>NUCLEOTIDE SEQUENCE</scope>
    <source>
        <strain evidence="1">HR1</strain>
    </source>
</reference>
<dbReference type="OrthoDB" id="1607513at2759"/>
<dbReference type="Proteomes" id="UP000615446">
    <property type="component" value="Unassembled WGS sequence"/>
</dbReference>
<evidence type="ECO:0000313" key="1">
    <source>
        <dbReference type="EMBL" id="GES82456.1"/>
    </source>
</evidence>
<dbReference type="AlphaFoldDB" id="A0A8H3LB67"/>
<sequence>MYEDLYCELNPNDNFLEISTTENSIANEDSIFNALFGPEKNKKKANKIDVYLNESLTIKPRELSQHPKSLFD</sequence>
<comment type="caution">
    <text evidence="1">The sequence shown here is derived from an EMBL/GenBank/DDBJ whole genome shotgun (WGS) entry which is preliminary data.</text>
</comment>
<name>A0A8H3LB67_9GLOM</name>
<evidence type="ECO:0000313" key="2">
    <source>
        <dbReference type="Proteomes" id="UP000615446"/>
    </source>
</evidence>
<dbReference type="EMBL" id="BLAL01000060">
    <property type="protein sequence ID" value="GES82456.1"/>
    <property type="molecule type" value="Genomic_DNA"/>
</dbReference>
<proteinExistence type="predicted"/>
<organism evidence="1 2">
    <name type="scientific">Rhizophagus clarus</name>
    <dbReference type="NCBI Taxonomy" id="94130"/>
    <lineage>
        <taxon>Eukaryota</taxon>
        <taxon>Fungi</taxon>
        <taxon>Fungi incertae sedis</taxon>
        <taxon>Mucoromycota</taxon>
        <taxon>Glomeromycotina</taxon>
        <taxon>Glomeromycetes</taxon>
        <taxon>Glomerales</taxon>
        <taxon>Glomeraceae</taxon>
        <taxon>Rhizophagus</taxon>
    </lineage>
</organism>